<dbReference type="FunFam" id="2.60.120.330:FF:000017">
    <property type="entry name" value="2-oxoglutarate-dependent dioxygenase DAO"/>
    <property type="match status" value="1"/>
</dbReference>
<gene>
    <name evidence="8" type="ORF">CTI12_AA220830</name>
</gene>
<dbReference type="Pfam" id="PF03171">
    <property type="entry name" value="2OG-FeII_Oxy"/>
    <property type="match status" value="1"/>
</dbReference>
<dbReference type="InterPro" id="IPR005123">
    <property type="entry name" value="Oxoglu/Fe-dep_dioxygenase_dom"/>
</dbReference>
<keyword evidence="2 6" id="KW-0408">Iron</keyword>
<evidence type="ECO:0000256" key="1">
    <source>
        <dbReference type="ARBA" id="ARBA00022723"/>
    </source>
</evidence>
<dbReference type="InterPro" id="IPR044861">
    <property type="entry name" value="IPNS-like_FE2OG_OXY"/>
</dbReference>
<evidence type="ECO:0000256" key="6">
    <source>
        <dbReference type="RuleBase" id="RU003682"/>
    </source>
</evidence>
<dbReference type="Pfam" id="PF14226">
    <property type="entry name" value="DIOX_N"/>
    <property type="match status" value="1"/>
</dbReference>
<evidence type="ECO:0000256" key="3">
    <source>
        <dbReference type="ARBA" id="ARBA00054658"/>
    </source>
</evidence>
<dbReference type="EMBL" id="PKPP01002107">
    <property type="protein sequence ID" value="PWA77570.1"/>
    <property type="molecule type" value="Genomic_DNA"/>
</dbReference>
<evidence type="ECO:0000256" key="4">
    <source>
        <dbReference type="ARBA" id="ARBA00074102"/>
    </source>
</evidence>
<dbReference type="AlphaFoldDB" id="A0A2U1NVS8"/>
<dbReference type="SUPFAM" id="SSF51197">
    <property type="entry name" value="Clavaminate synthase-like"/>
    <property type="match status" value="1"/>
</dbReference>
<dbReference type="Proteomes" id="UP000245207">
    <property type="component" value="Unassembled WGS sequence"/>
</dbReference>
<reference evidence="8 9" key="1">
    <citation type="journal article" date="2018" name="Mol. Plant">
        <title>The genome of Artemisia annua provides insight into the evolution of Asteraceae family and artemisinin biosynthesis.</title>
        <authorList>
            <person name="Shen Q."/>
            <person name="Zhang L."/>
            <person name="Liao Z."/>
            <person name="Wang S."/>
            <person name="Yan T."/>
            <person name="Shi P."/>
            <person name="Liu M."/>
            <person name="Fu X."/>
            <person name="Pan Q."/>
            <person name="Wang Y."/>
            <person name="Lv Z."/>
            <person name="Lu X."/>
            <person name="Zhang F."/>
            <person name="Jiang W."/>
            <person name="Ma Y."/>
            <person name="Chen M."/>
            <person name="Hao X."/>
            <person name="Li L."/>
            <person name="Tang Y."/>
            <person name="Lv G."/>
            <person name="Zhou Y."/>
            <person name="Sun X."/>
            <person name="Brodelius P.E."/>
            <person name="Rose J.K.C."/>
            <person name="Tang K."/>
        </authorList>
    </citation>
    <scope>NUCLEOTIDE SEQUENCE [LARGE SCALE GENOMIC DNA]</scope>
    <source>
        <strain evidence="9">cv. Huhao1</strain>
        <tissue evidence="8">Leaf</tissue>
    </source>
</reference>
<proteinExistence type="inferred from homology"/>
<feature type="domain" description="Fe2OG dioxygenase" evidence="7">
    <location>
        <begin position="163"/>
        <end position="267"/>
    </location>
</feature>
<evidence type="ECO:0000313" key="8">
    <source>
        <dbReference type="EMBL" id="PWA77570.1"/>
    </source>
</evidence>
<sequence>MGSLPKAKQLPVIDLCLNNLDSSSSSWVRKCDEVTRALEEYGCFIAVYDGVSQELYDATVVASQEVFDLPIQKKVLNSRDAAGHGYLGQLPTMPLFERLSIENATTPQGAETFTKLMWPSGNPSFCESALAFAKVLAELEVIVMRMVAKSLGIEQDYEKLQESTTYIFKFNKYLSPPGGEKTVGIVSHTDKGFMTIIQQQEDGKGLEIKTKDGEWIEVEFKPSSFIVMAGDVCTAWSNGRIEAPSHRVMMEGHKNRISLVTSSFIRDQVEVPQGLVSEHHPLKFKAFDHYKYIEYHNSTTDANRNRLEDAIRFYCGI</sequence>
<keyword evidence="1 6" id="KW-0479">Metal-binding</keyword>
<dbReference type="InterPro" id="IPR026992">
    <property type="entry name" value="DIOX_N"/>
</dbReference>
<dbReference type="Gene3D" id="2.60.120.330">
    <property type="entry name" value="B-lactam Antibiotic, Isopenicillin N Synthase, Chain"/>
    <property type="match status" value="1"/>
</dbReference>
<dbReference type="STRING" id="35608.A0A2U1NVS8"/>
<protein>
    <recommendedName>
        <fullName evidence="4">2-oxoglutarate-dependent dioxygenase DAO</fullName>
    </recommendedName>
    <alternativeName>
        <fullName evidence="5">Protein DIOXYGENASE FOR AUXIN OXIDATION</fullName>
    </alternativeName>
</protein>
<dbReference type="PANTHER" id="PTHR47990">
    <property type="entry name" value="2-OXOGLUTARATE (2OG) AND FE(II)-DEPENDENT OXYGENASE SUPERFAMILY PROTEIN-RELATED"/>
    <property type="match status" value="1"/>
</dbReference>
<name>A0A2U1NVS8_ARTAN</name>
<keyword evidence="8" id="KW-0223">Dioxygenase</keyword>
<dbReference type="OrthoDB" id="288590at2759"/>
<keyword evidence="9" id="KW-1185">Reference proteome</keyword>
<dbReference type="GO" id="GO:0016705">
    <property type="term" value="F:oxidoreductase activity, acting on paired donors, with incorporation or reduction of molecular oxygen"/>
    <property type="evidence" value="ECO:0007669"/>
    <property type="project" value="UniProtKB-ARBA"/>
</dbReference>
<organism evidence="8 9">
    <name type="scientific">Artemisia annua</name>
    <name type="common">Sweet wormwood</name>
    <dbReference type="NCBI Taxonomy" id="35608"/>
    <lineage>
        <taxon>Eukaryota</taxon>
        <taxon>Viridiplantae</taxon>
        <taxon>Streptophyta</taxon>
        <taxon>Embryophyta</taxon>
        <taxon>Tracheophyta</taxon>
        <taxon>Spermatophyta</taxon>
        <taxon>Magnoliopsida</taxon>
        <taxon>eudicotyledons</taxon>
        <taxon>Gunneridae</taxon>
        <taxon>Pentapetalae</taxon>
        <taxon>asterids</taxon>
        <taxon>campanulids</taxon>
        <taxon>Asterales</taxon>
        <taxon>Asteraceae</taxon>
        <taxon>Asteroideae</taxon>
        <taxon>Anthemideae</taxon>
        <taxon>Artemisiinae</taxon>
        <taxon>Artemisia</taxon>
    </lineage>
</organism>
<comment type="similarity">
    <text evidence="6">Belongs to the iron/ascorbate-dependent oxidoreductase family.</text>
</comment>
<evidence type="ECO:0000256" key="2">
    <source>
        <dbReference type="ARBA" id="ARBA00023004"/>
    </source>
</evidence>
<dbReference type="GO" id="GO:0051213">
    <property type="term" value="F:dioxygenase activity"/>
    <property type="evidence" value="ECO:0007669"/>
    <property type="project" value="UniProtKB-KW"/>
</dbReference>
<accession>A0A2U1NVS8</accession>
<dbReference type="GO" id="GO:0046872">
    <property type="term" value="F:metal ion binding"/>
    <property type="evidence" value="ECO:0007669"/>
    <property type="project" value="UniProtKB-KW"/>
</dbReference>
<dbReference type="InterPro" id="IPR027443">
    <property type="entry name" value="IPNS-like_sf"/>
</dbReference>
<dbReference type="PROSITE" id="PS51471">
    <property type="entry name" value="FE2OG_OXY"/>
    <property type="match status" value="1"/>
</dbReference>
<evidence type="ECO:0000313" key="9">
    <source>
        <dbReference type="Proteomes" id="UP000245207"/>
    </source>
</evidence>
<evidence type="ECO:0000259" key="7">
    <source>
        <dbReference type="PROSITE" id="PS51471"/>
    </source>
</evidence>
<comment type="caution">
    <text evidence="8">The sequence shown here is derived from an EMBL/GenBank/DDBJ whole genome shotgun (WGS) entry which is preliminary data.</text>
</comment>
<evidence type="ECO:0000256" key="5">
    <source>
        <dbReference type="ARBA" id="ARBA00076740"/>
    </source>
</evidence>
<comment type="function">
    <text evidence="3">2-oxoglutarate-dependent dioxygenase essential for auxin catabolism and maintenance of auxin homeostasis in reproductive organs. Catalyzes the irreversible oxidation of indole-3-acetic acid (IAA) to the biologically inactive 2-oxoindole-3-acetic acid (OxIAA).</text>
</comment>
<dbReference type="InterPro" id="IPR050231">
    <property type="entry name" value="Iron_ascorbate_oxido_reductase"/>
</dbReference>
<keyword evidence="6" id="KW-0560">Oxidoreductase</keyword>